<dbReference type="PANTHER" id="PTHR13271">
    <property type="entry name" value="UNCHARACTERIZED PUTATIVE METHYLTRANSFERASE"/>
    <property type="match status" value="1"/>
</dbReference>
<dbReference type="AlphaFoldDB" id="A0AA38PFM5"/>
<sequence length="414" mass="46399">MADASHFDEDPKAIELKKWIARNSGYFDANAKFFKNNSGFSIVAKEQIPSDTTIVTIPFRLAITRKTATEALTQILEPHSAIESWNERQCIASYLCFHRILDSGSFPLQHHPYVDTLPASKQLQTGLFLTSEERELFRGTNMYGAIQDREQEWRLEWNQCRNVVAEVNTEWADAFSWESYLTSASHISSRAFPSTLLSKTPSLLSSPTTEPILLPGIDSLNHARGHPVSWIVTYPNESNDLHDPCVSLLIHSPTPGGSELFNNYGAKPNAELILGYGFSIAENPDDTIILKVGGSTADTKKWEISRSSRGAEGLWSEILSLVTQQTAEEEITYEDELDASSMLGEMIRSLIEKLPPSKRSFDPGRIRPEVIEMFRNYLEGQQNILDSLLAFVDVKEQSAIEKARSQGVDIVLED</sequence>
<protein>
    <submittedName>
        <fullName evidence="1">SET domain protein</fullName>
    </submittedName>
</protein>
<reference evidence="1" key="1">
    <citation type="submission" date="2022-08" db="EMBL/GenBank/DDBJ databases">
        <authorList>
            <consortium name="DOE Joint Genome Institute"/>
            <person name="Min B."/>
            <person name="Riley R."/>
            <person name="Sierra-Patev S."/>
            <person name="Naranjo-Ortiz M."/>
            <person name="Looney B."/>
            <person name="Konkel Z."/>
            <person name="Slot J.C."/>
            <person name="Sakamoto Y."/>
            <person name="Steenwyk J.L."/>
            <person name="Rokas A."/>
            <person name="Carro J."/>
            <person name="Camarero S."/>
            <person name="Ferreira P."/>
            <person name="Molpeceres G."/>
            <person name="Ruiz-Duenas F.J."/>
            <person name="Serrano A."/>
            <person name="Henrissat B."/>
            <person name="Drula E."/>
            <person name="Hughes K.W."/>
            <person name="Mata J.L."/>
            <person name="Ishikawa N.K."/>
            <person name="Vargas-Isla R."/>
            <person name="Ushijima S."/>
            <person name="Smith C.A."/>
            <person name="Ahrendt S."/>
            <person name="Andreopoulos W."/>
            <person name="He G."/>
            <person name="Labutti K."/>
            <person name="Lipzen A."/>
            <person name="Ng V."/>
            <person name="Sandor L."/>
            <person name="Barry K."/>
            <person name="Martinez A.T."/>
            <person name="Xiao Y."/>
            <person name="Gibbons J.G."/>
            <person name="Terashima K."/>
            <person name="Hibbett D.S."/>
            <person name="Grigoriev I.V."/>
        </authorList>
    </citation>
    <scope>NUCLEOTIDE SEQUENCE</scope>
    <source>
        <strain evidence="1">TFB9207</strain>
    </source>
</reference>
<dbReference type="InterPro" id="IPR050600">
    <property type="entry name" value="SETD3_SETD6_MTase"/>
</dbReference>
<dbReference type="EMBL" id="MU806028">
    <property type="protein sequence ID" value="KAJ3841780.1"/>
    <property type="molecule type" value="Genomic_DNA"/>
</dbReference>
<dbReference type="GO" id="GO:0016279">
    <property type="term" value="F:protein-lysine N-methyltransferase activity"/>
    <property type="evidence" value="ECO:0007669"/>
    <property type="project" value="TreeGrafter"/>
</dbReference>
<comment type="caution">
    <text evidence="1">The sequence shown here is derived from an EMBL/GenBank/DDBJ whole genome shotgun (WGS) entry which is preliminary data.</text>
</comment>
<dbReference type="InterPro" id="IPR046341">
    <property type="entry name" value="SET_dom_sf"/>
</dbReference>
<gene>
    <name evidence="1" type="ORF">F5878DRAFT_609465</name>
</gene>
<dbReference type="SUPFAM" id="SSF82199">
    <property type="entry name" value="SET domain"/>
    <property type="match status" value="1"/>
</dbReference>
<dbReference type="GO" id="GO:0005634">
    <property type="term" value="C:nucleus"/>
    <property type="evidence" value="ECO:0007669"/>
    <property type="project" value="TreeGrafter"/>
</dbReference>
<dbReference type="Proteomes" id="UP001163846">
    <property type="component" value="Unassembled WGS sequence"/>
</dbReference>
<dbReference type="Gene3D" id="3.90.1410.10">
    <property type="entry name" value="set domain protein methyltransferase, domain 1"/>
    <property type="match status" value="1"/>
</dbReference>
<proteinExistence type="predicted"/>
<evidence type="ECO:0000313" key="1">
    <source>
        <dbReference type="EMBL" id="KAJ3841780.1"/>
    </source>
</evidence>
<organism evidence="1 2">
    <name type="scientific">Lentinula raphanica</name>
    <dbReference type="NCBI Taxonomy" id="153919"/>
    <lineage>
        <taxon>Eukaryota</taxon>
        <taxon>Fungi</taxon>
        <taxon>Dikarya</taxon>
        <taxon>Basidiomycota</taxon>
        <taxon>Agaricomycotina</taxon>
        <taxon>Agaricomycetes</taxon>
        <taxon>Agaricomycetidae</taxon>
        <taxon>Agaricales</taxon>
        <taxon>Marasmiineae</taxon>
        <taxon>Omphalotaceae</taxon>
        <taxon>Lentinula</taxon>
    </lineage>
</organism>
<evidence type="ECO:0000313" key="2">
    <source>
        <dbReference type="Proteomes" id="UP001163846"/>
    </source>
</evidence>
<dbReference type="PANTHER" id="PTHR13271:SF147">
    <property type="entry name" value="PROTEIN-LYSINE N-METHYLTRANSFERASE EFM1-RELATED"/>
    <property type="match status" value="1"/>
</dbReference>
<accession>A0AA38PFM5</accession>
<keyword evidence="2" id="KW-1185">Reference proteome</keyword>
<name>A0AA38PFM5_9AGAR</name>